<comment type="catalytic activity">
    <reaction evidence="19 20">
        <text>UDP-N-acetyl-alpha-D-muramate + NADP(+) = UDP-N-acetyl-3-O-(1-carboxyvinyl)-alpha-D-glucosamine + NADPH + H(+)</text>
        <dbReference type="Rhea" id="RHEA:12248"/>
        <dbReference type="ChEBI" id="CHEBI:15378"/>
        <dbReference type="ChEBI" id="CHEBI:57783"/>
        <dbReference type="ChEBI" id="CHEBI:58349"/>
        <dbReference type="ChEBI" id="CHEBI:68483"/>
        <dbReference type="ChEBI" id="CHEBI:70757"/>
        <dbReference type="EC" id="1.3.1.98"/>
    </reaction>
</comment>
<evidence type="ECO:0000256" key="10">
    <source>
        <dbReference type="ARBA" id="ARBA00022630"/>
    </source>
</evidence>
<dbReference type="Gene3D" id="3.30.465.10">
    <property type="match status" value="1"/>
</dbReference>
<evidence type="ECO:0000256" key="4">
    <source>
        <dbReference type="ARBA" id="ARBA00004752"/>
    </source>
</evidence>
<dbReference type="InterPro" id="IPR003170">
    <property type="entry name" value="MurB"/>
</dbReference>
<dbReference type="Gene3D" id="3.90.78.10">
    <property type="entry name" value="UDP-N-acetylenolpyruvoylglucosamine reductase, C-terminal domain"/>
    <property type="match status" value="1"/>
</dbReference>
<comment type="pathway">
    <text evidence="4 20">Cell wall biogenesis; peptidoglycan biosynthesis.</text>
</comment>
<comment type="cofactor">
    <cofactor evidence="1 20">
        <name>FAD</name>
        <dbReference type="ChEBI" id="CHEBI:57692"/>
    </cofactor>
</comment>
<dbReference type="InterPro" id="IPR036635">
    <property type="entry name" value="MurB_C_sf"/>
</dbReference>
<keyword evidence="10 20" id="KW-0285">Flavoprotein</keyword>
<dbReference type="Pfam" id="PF01565">
    <property type="entry name" value="FAD_binding_4"/>
    <property type="match status" value="1"/>
</dbReference>
<evidence type="ECO:0000256" key="13">
    <source>
        <dbReference type="ARBA" id="ARBA00022960"/>
    </source>
</evidence>
<evidence type="ECO:0000256" key="3">
    <source>
        <dbReference type="ARBA" id="ARBA00004496"/>
    </source>
</evidence>
<evidence type="ECO:0000313" key="23">
    <source>
        <dbReference type="Proteomes" id="UP000254575"/>
    </source>
</evidence>
<comment type="function">
    <text evidence="2 20">Cell wall formation.</text>
</comment>
<evidence type="ECO:0000256" key="16">
    <source>
        <dbReference type="ARBA" id="ARBA00023306"/>
    </source>
</evidence>
<dbReference type="GO" id="GO:0071555">
    <property type="term" value="P:cell wall organization"/>
    <property type="evidence" value="ECO:0007669"/>
    <property type="project" value="UniProtKB-KW"/>
</dbReference>
<dbReference type="InterPro" id="IPR016169">
    <property type="entry name" value="FAD-bd_PCMH_sub2"/>
</dbReference>
<evidence type="ECO:0000259" key="21">
    <source>
        <dbReference type="PROSITE" id="PS51387"/>
    </source>
</evidence>
<sequence length="328" mass="35772">MKTLHAVDLQSRHTLAAPAFAKTLIELESPEEAAIYQTGDHILGGGSNTIIVGEISQRLVQPRFAGIEIVEESADSVLLRVLAGTNWHDAVQWAVGQGYYGIENLALIYGMAGAAPVQNIGAYGVEIRNCLAAVEAYDALQRQFVRIAAADCALSYRNSRFKQDWKGRFLITAVHLRLHKRGELQRQYVGISEAVQTLPEMFAHICALRRSKLPSPEQQPNVGSFFHNPLISPAQFAALSARFGAIPHYAAGEVVKIPAAWLIEQCGFKGRRIGNIEMSARHALVLVNHGGSGAEILQYAATVQAAVREGFEIELVIEPDILGVKNDD</sequence>
<dbReference type="EMBL" id="UHIA01000004">
    <property type="protein sequence ID" value="SUO96767.1"/>
    <property type="molecule type" value="Genomic_DNA"/>
</dbReference>
<evidence type="ECO:0000256" key="20">
    <source>
        <dbReference type="HAMAP-Rule" id="MF_00037"/>
    </source>
</evidence>
<dbReference type="EC" id="1.3.1.98" evidence="6 20"/>
<dbReference type="UniPathway" id="UPA00219"/>
<dbReference type="HAMAP" id="MF_00037">
    <property type="entry name" value="MurB"/>
    <property type="match status" value="1"/>
</dbReference>
<dbReference type="GO" id="GO:0008762">
    <property type="term" value="F:UDP-N-acetylmuramate dehydrogenase activity"/>
    <property type="evidence" value="ECO:0007669"/>
    <property type="project" value="UniProtKB-UniRule"/>
</dbReference>
<name>A0A380MZ70_9GAMM</name>
<dbReference type="SUPFAM" id="SSF56176">
    <property type="entry name" value="FAD-binding/transporter-associated domain-like"/>
    <property type="match status" value="1"/>
</dbReference>
<dbReference type="Proteomes" id="UP000254575">
    <property type="component" value="Unassembled WGS sequence"/>
</dbReference>
<evidence type="ECO:0000256" key="12">
    <source>
        <dbReference type="ARBA" id="ARBA00022857"/>
    </source>
</evidence>
<keyword evidence="14 20" id="KW-0573">Peptidoglycan synthesis</keyword>
<evidence type="ECO:0000256" key="8">
    <source>
        <dbReference type="ARBA" id="ARBA00022490"/>
    </source>
</evidence>
<evidence type="ECO:0000256" key="2">
    <source>
        <dbReference type="ARBA" id="ARBA00003921"/>
    </source>
</evidence>
<dbReference type="PANTHER" id="PTHR21071">
    <property type="entry name" value="UDP-N-ACETYLENOLPYRUVOYLGLUCOSAMINE REDUCTASE"/>
    <property type="match status" value="1"/>
</dbReference>
<keyword evidence="11 20" id="KW-0274">FAD</keyword>
<feature type="domain" description="FAD-binding PCMH-type" evidence="21">
    <location>
        <begin position="9"/>
        <end position="181"/>
    </location>
</feature>
<evidence type="ECO:0000256" key="5">
    <source>
        <dbReference type="ARBA" id="ARBA00010485"/>
    </source>
</evidence>
<evidence type="ECO:0000256" key="7">
    <source>
        <dbReference type="ARBA" id="ARBA00015188"/>
    </source>
</evidence>
<dbReference type="NCBIfam" id="TIGR00179">
    <property type="entry name" value="murB"/>
    <property type="match status" value="1"/>
</dbReference>
<keyword evidence="23" id="KW-1185">Reference proteome</keyword>
<gene>
    <name evidence="20 22" type="primary">murB</name>
    <name evidence="22" type="ORF">NCTC10717_01165</name>
</gene>
<dbReference type="PANTHER" id="PTHR21071:SF4">
    <property type="entry name" value="UDP-N-ACETYLENOLPYRUVOYLGLUCOSAMINE REDUCTASE"/>
    <property type="match status" value="1"/>
</dbReference>
<keyword evidence="8 20" id="KW-0963">Cytoplasm</keyword>
<dbReference type="GO" id="GO:0071949">
    <property type="term" value="F:FAD binding"/>
    <property type="evidence" value="ECO:0007669"/>
    <property type="project" value="InterPro"/>
</dbReference>
<evidence type="ECO:0000256" key="1">
    <source>
        <dbReference type="ARBA" id="ARBA00001974"/>
    </source>
</evidence>
<keyword evidence="12 20" id="KW-0521">NADP</keyword>
<keyword evidence="9 20" id="KW-0132">Cell division</keyword>
<dbReference type="InterPro" id="IPR011601">
    <property type="entry name" value="MurB_C"/>
</dbReference>
<dbReference type="InterPro" id="IPR036318">
    <property type="entry name" value="FAD-bd_PCMH-like_sf"/>
</dbReference>
<dbReference type="PROSITE" id="PS51387">
    <property type="entry name" value="FAD_PCMH"/>
    <property type="match status" value="1"/>
</dbReference>
<evidence type="ECO:0000256" key="6">
    <source>
        <dbReference type="ARBA" id="ARBA00012518"/>
    </source>
</evidence>
<feature type="active site" evidence="20">
    <location>
        <position position="318"/>
    </location>
</feature>
<dbReference type="AlphaFoldDB" id="A0A380MZ70"/>
<keyword evidence="16 20" id="KW-0131">Cell cycle</keyword>
<organism evidence="22 23">
    <name type="scientific">Suttonella indologenes</name>
    <dbReference type="NCBI Taxonomy" id="13276"/>
    <lineage>
        <taxon>Bacteria</taxon>
        <taxon>Pseudomonadati</taxon>
        <taxon>Pseudomonadota</taxon>
        <taxon>Gammaproteobacteria</taxon>
        <taxon>Cardiobacteriales</taxon>
        <taxon>Cardiobacteriaceae</taxon>
        <taxon>Suttonella</taxon>
    </lineage>
</organism>
<protein>
    <recommendedName>
        <fullName evidence="7 20">UDP-N-acetylenolpyruvoylglucosamine reductase</fullName>
        <ecNumber evidence="6 20">1.3.1.98</ecNumber>
    </recommendedName>
    <alternativeName>
        <fullName evidence="18 20">UDP-N-acetylmuramate dehydrogenase</fullName>
    </alternativeName>
</protein>
<keyword evidence="13 20" id="KW-0133">Cell shape</keyword>
<dbReference type="Pfam" id="PF02873">
    <property type="entry name" value="MurB_C"/>
    <property type="match status" value="1"/>
</dbReference>
<dbReference type="GO" id="GO:0008360">
    <property type="term" value="P:regulation of cell shape"/>
    <property type="evidence" value="ECO:0007669"/>
    <property type="project" value="UniProtKB-KW"/>
</dbReference>
<dbReference type="OrthoDB" id="9804753at2"/>
<accession>A0A380MZ70</accession>
<evidence type="ECO:0000256" key="11">
    <source>
        <dbReference type="ARBA" id="ARBA00022827"/>
    </source>
</evidence>
<evidence type="ECO:0000256" key="15">
    <source>
        <dbReference type="ARBA" id="ARBA00023002"/>
    </source>
</evidence>
<proteinExistence type="inferred from homology"/>
<dbReference type="GO" id="GO:0005829">
    <property type="term" value="C:cytosol"/>
    <property type="evidence" value="ECO:0007669"/>
    <property type="project" value="TreeGrafter"/>
</dbReference>
<dbReference type="RefSeq" id="WP_115218409.1">
    <property type="nucleotide sequence ID" value="NZ_UHIA01000004.1"/>
</dbReference>
<comment type="subcellular location">
    <subcellularLocation>
        <location evidence="3 20">Cytoplasm</location>
    </subcellularLocation>
</comment>
<keyword evidence="17 20" id="KW-0961">Cell wall biogenesis/degradation</keyword>
<feature type="active site" description="Proton donor" evidence="20">
    <location>
        <position position="224"/>
    </location>
</feature>
<feature type="active site" evidence="20">
    <location>
        <position position="157"/>
    </location>
</feature>
<keyword evidence="15 20" id="KW-0560">Oxidoreductase</keyword>
<evidence type="ECO:0000256" key="17">
    <source>
        <dbReference type="ARBA" id="ARBA00023316"/>
    </source>
</evidence>
<reference evidence="22 23" key="1">
    <citation type="submission" date="2018-06" db="EMBL/GenBank/DDBJ databases">
        <authorList>
            <consortium name="Pathogen Informatics"/>
            <person name="Doyle S."/>
        </authorList>
    </citation>
    <scope>NUCLEOTIDE SEQUENCE [LARGE SCALE GENOMIC DNA]</scope>
    <source>
        <strain evidence="22 23">NCTC10717</strain>
    </source>
</reference>
<evidence type="ECO:0000256" key="14">
    <source>
        <dbReference type="ARBA" id="ARBA00022984"/>
    </source>
</evidence>
<evidence type="ECO:0000256" key="19">
    <source>
        <dbReference type="ARBA" id="ARBA00048914"/>
    </source>
</evidence>
<evidence type="ECO:0000256" key="9">
    <source>
        <dbReference type="ARBA" id="ARBA00022618"/>
    </source>
</evidence>
<evidence type="ECO:0000256" key="18">
    <source>
        <dbReference type="ARBA" id="ARBA00031026"/>
    </source>
</evidence>
<dbReference type="GO" id="GO:0009252">
    <property type="term" value="P:peptidoglycan biosynthetic process"/>
    <property type="evidence" value="ECO:0007669"/>
    <property type="project" value="UniProtKB-UniRule"/>
</dbReference>
<dbReference type="InterPro" id="IPR016166">
    <property type="entry name" value="FAD-bd_PCMH"/>
</dbReference>
<dbReference type="GO" id="GO:0051301">
    <property type="term" value="P:cell division"/>
    <property type="evidence" value="ECO:0007669"/>
    <property type="project" value="UniProtKB-KW"/>
</dbReference>
<evidence type="ECO:0000313" key="22">
    <source>
        <dbReference type="EMBL" id="SUO96767.1"/>
    </source>
</evidence>
<comment type="similarity">
    <text evidence="5 20">Belongs to the MurB family.</text>
</comment>
<dbReference type="NCBIfam" id="NF000755">
    <property type="entry name" value="PRK00046.1"/>
    <property type="match status" value="1"/>
</dbReference>
<dbReference type="InterPro" id="IPR006094">
    <property type="entry name" value="Oxid_FAD_bind_N"/>
</dbReference>
<dbReference type="SUPFAM" id="SSF56194">
    <property type="entry name" value="Uridine diphospho-N-Acetylenolpyruvylglucosamine reductase, MurB, C-terminal domain"/>
    <property type="match status" value="1"/>
</dbReference>